<keyword evidence="3" id="KW-1185">Reference proteome</keyword>
<gene>
    <name evidence="2" type="ORF">OCU04_003506</name>
</gene>
<sequence length="256" mass="28332">MASYHRILKVFGRSVEDKTLQCDCDIHPWEILVNGDRWSGRLRLIGFVDIFFLISYSENSRFNEGIVIYKDDQQISNLLDLAGKEFKEGNLVPKTPSSECSDSNPTTPSSECPDLNPTTPGSTPTQSTPQIPAATPTYTTFTRDTADYTSFSIGHPIRLCTKYSSSDLQTYTIHLRKPSDPLLKQKYKRALKVHDTLDMIQDAVKLGLVSYAEILGHGMGHIYRGSSTLDIGKGFVGGLGAGNQNSSWMGLSSDRN</sequence>
<dbReference type="Proteomes" id="UP001152300">
    <property type="component" value="Unassembled WGS sequence"/>
</dbReference>
<proteinExistence type="predicted"/>
<dbReference type="AlphaFoldDB" id="A0A9X0DLE3"/>
<evidence type="ECO:0000256" key="1">
    <source>
        <dbReference type="SAM" id="MobiDB-lite"/>
    </source>
</evidence>
<feature type="compositionally biased region" description="Low complexity" evidence="1">
    <location>
        <begin position="117"/>
        <end position="136"/>
    </location>
</feature>
<dbReference type="EMBL" id="JAPEIS010000003">
    <property type="protein sequence ID" value="KAJ8067921.1"/>
    <property type="molecule type" value="Genomic_DNA"/>
</dbReference>
<name>A0A9X0DLE3_9HELO</name>
<reference evidence="2" key="1">
    <citation type="submission" date="2022-11" db="EMBL/GenBank/DDBJ databases">
        <title>Genome Resource of Sclerotinia nivalis Strain SnTB1, a Plant Pathogen Isolated from American Ginseng.</title>
        <authorList>
            <person name="Fan S."/>
        </authorList>
    </citation>
    <scope>NUCLEOTIDE SEQUENCE</scope>
    <source>
        <strain evidence="2">SnTB1</strain>
    </source>
</reference>
<accession>A0A9X0DLE3</accession>
<evidence type="ECO:0000313" key="2">
    <source>
        <dbReference type="EMBL" id="KAJ8067921.1"/>
    </source>
</evidence>
<dbReference type="OrthoDB" id="5227693at2759"/>
<feature type="region of interest" description="Disordered" evidence="1">
    <location>
        <begin position="90"/>
        <end position="136"/>
    </location>
</feature>
<feature type="compositionally biased region" description="Polar residues" evidence="1">
    <location>
        <begin position="95"/>
        <end position="110"/>
    </location>
</feature>
<protein>
    <submittedName>
        <fullName evidence="2">Uncharacterized protein</fullName>
    </submittedName>
</protein>
<evidence type="ECO:0000313" key="3">
    <source>
        <dbReference type="Proteomes" id="UP001152300"/>
    </source>
</evidence>
<comment type="caution">
    <text evidence="2">The sequence shown here is derived from an EMBL/GenBank/DDBJ whole genome shotgun (WGS) entry which is preliminary data.</text>
</comment>
<organism evidence="2 3">
    <name type="scientific">Sclerotinia nivalis</name>
    <dbReference type="NCBI Taxonomy" id="352851"/>
    <lineage>
        <taxon>Eukaryota</taxon>
        <taxon>Fungi</taxon>
        <taxon>Dikarya</taxon>
        <taxon>Ascomycota</taxon>
        <taxon>Pezizomycotina</taxon>
        <taxon>Leotiomycetes</taxon>
        <taxon>Helotiales</taxon>
        <taxon>Sclerotiniaceae</taxon>
        <taxon>Sclerotinia</taxon>
    </lineage>
</organism>